<evidence type="ECO:0000313" key="9">
    <source>
        <dbReference type="Proteomes" id="UP000092461"/>
    </source>
</evidence>
<dbReference type="PANTHER" id="PTHR11525">
    <property type="entry name" value="FARNESYL-PYROPHOSPHATE SYNTHETASE"/>
    <property type="match status" value="1"/>
</dbReference>
<reference evidence="7" key="2">
    <citation type="journal article" date="2020" name="BMC">
        <title>Leishmania infection induces a limited differential gene expression in the sand fly midgut.</title>
        <authorList>
            <person name="Coutinho-Abreu I.V."/>
            <person name="Serafim T.D."/>
            <person name="Meneses C."/>
            <person name="Kamhawi S."/>
            <person name="Oliveira F."/>
            <person name="Valenzuela J.G."/>
        </authorList>
    </citation>
    <scope>NUCLEOTIDE SEQUENCE</scope>
    <source>
        <strain evidence="7">Jacobina</strain>
        <tissue evidence="7">Midgut</tissue>
    </source>
</reference>
<dbReference type="GO" id="GO:0005737">
    <property type="term" value="C:cytoplasm"/>
    <property type="evidence" value="ECO:0007669"/>
    <property type="project" value="TreeGrafter"/>
</dbReference>
<proteinExistence type="predicted"/>
<evidence type="ECO:0000256" key="3">
    <source>
        <dbReference type="ARBA" id="ARBA00022723"/>
    </source>
</evidence>
<evidence type="ECO:0000256" key="5">
    <source>
        <dbReference type="ARBA" id="ARBA00033740"/>
    </source>
</evidence>
<dbReference type="AlphaFoldDB" id="A0A1B0CKL6"/>
<name>A0A1B0CKL6_LUTLO</name>
<dbReference type="GO" id="GO:0046872">
    <property type="term" value="F:metal ion binding"/>
    <property type="evidence" value="ECO:0007669"/>
    <property type="project" value="UniProtKB-KW"/>
</dbReference>
<dbReference type="GO" id="GO:0004337">
    <property type="term" value="F:(2E,6E)-farnesyl diphosphate synthase activity"/>
    <property type="evidence" value="ECO:0007669"/>
    <property type="project" value="TreeGrafter"/>
</dbReference>
<dbReference type="GO" id="GO:0042811">
    <property type="term" value="P:pheromone biosynthetic process"/>
    <property type="evidence" value="ECO:0007669"/>
    <property type="project" value="UniProtKB-ARBA"/>
</dbReference>
<dbReference type="InterPro" id="IPR000092">
    <property type="entry name" value="Polyprenyl_synt"/>
</dbReference>
<accession>A0A1B0CKL6</accession>
<dbReference type="InterPro" id="IPR039702">
    <property type="entry name" value="FPS1-like"/>
</dbReference>
<dbReference type="Proteomes" id="UP000092461">
    <property type="component" value="Unassembled WGS sequence"/>
</dbReference>
<dbReference type="SUPFAM" id="SSF48576">
    <property type="entry name" value="Terpenoid synthases"/>
    <property type="match status" value="1"/>
</dbReference>
<evidence type="ECO:0000256" key="2">
    <source>
        <dbReference type="ARBA" id="ARBA00022679"/>
    </source>
</evidence>
<protein>
    <recommendedName>
        <fullName evidence="6">Farnesyl pyrophosphate synthase</fullName>
    </recommendedName>
</protein>
<sequence>MDGGKIRRGKPCWYTHDDIQMTAINDCLFLDAAMYGFLKKHFGHLQCYGDIVETFHNMLLIVTIGERMDLAVMQQDVLTYTMKQFRKIAIHKTADYSIYTPIKLAKLLAGKEDWECEGAKKILYEIGIFLQIQDDFLDCYGDPKVTGKIGTDIEDGKCTWLVVTFLNRANRAQKDILKESYGKEDAEFVARVKLLYNEVDLPEAYKNYEEETYKMLKRDIQEAEGIPKKMCQDLIDKFYKRKF</sequence>
<evidence type="ECO:0000256" key="4">
    <source>
        <dbReference type="ARBA" id="ARBA00022842"/>
    </source>
</evidence>
<dbReference type="GO" id="GO:0004161">
    <property type="term" value="F:dimethylallyltranstransferase activity"/>
    <property type="evidence" value="ECO:0007669"/>
    <property type="project" value="TreeGrafter"/>
</dbReference>
<keyword evidence="4" id="KW-0460">Magnesium</keyword>
<evidence type="ECO:0000256" key="6">
    <source>
        <dbReference type="ARBA" id="ARBA00034546"/>
    </source>
</evidence>
<dbReference type="Pfam" id="PF00348">
    <property type="entry name" value="polyprenyl_synt"/>
    <property type="match status" value="1"/>
</dbReference>
<evidence type="ECO:0000256" key="1">
    <source>
        <dbReference type="ARBA" id="ARBA00001946"/>
    </source>
</evidence>
<dbReference type="InterPro" id="IPR033749">
    <property type="entry name" value="Polyprenyl_synt_CS"/>
</dbReference>
<reference evidence="9" key="1">
    <citation type="submission" date="2012-05" db="EMBL/GenBank/DDBJ databases">
        <title>Whole Genome Assembly of Lutzomyia longipalpis.</title>
        <authorList>
            <person name="Richards S."/>
            <person name="Qu C."/>
            <person name="Dillon R."/>
            <person name="Worley K."/>
            <person name="Scherer S."/>
            <person name="Batterton M."/>
            <person name="Taylor A."/>
            <person name="Hawes A."/>
            <person name="Hernandez B."/>
            <person name="Kovar C."/>
            <person name="Mandapat C."/>
            <person name="Pham C."/>
            <person name="Qu C."/>
            <person name="Jing C."/>
            <person name="Bess C."/>
            <person name="Bandaranaike D."/>
            <person name="Ngo D."/>
            <person name="Ongeri F."/>
            <person name="Arias F."/>
            <person name="Lara F."/>
            <person name="Weissenberger G."/>
            <person name="Kamau G."/>
            <person name="Han H."/>
            <person name="Shen H."/>
            <person name="Dinh H."/>
            <person name="Khalil I."/>
            <person name="Jones J."/>
            <person name="Shafer J."/>
            <person name="Jayaseelan J."/>
            <person name="Quiroz J."/>
            <person name="Blankenburg K."/>
            <person name="Nguyen L."/>
            <person name="Jackson L."/>
            <person name="Francisco L."/>
            <person name="Tang L.-Y."/>
            <person name="Pu L.-L."/>
            <person name="Perales L."/>
            <person name="Lorensuhewa L."/>
            <person name="Munidasa M."/>
            <person name="Coyle M."/>
            <person name="Taylor M."/>
            <person name="Puazo M."/>
            <person name="Firestine M."/>
            <person name="Scheel M."/>
            <person name="Javaid M."/>
            <person name="Wang M."/>
            <person name="Li M."/>
            <person name="Tabassum N."/>
            <person name="Saada N."/>
            <person name="Osuji N."/>
            <person name="Aqrawi P."/>
            <person name="Fu Q."/>
            <person name="Thornton R."/>
            <person name="Raj R."/>
            <person name="Goodspeed R."/>
            <person name="Mata R."/>
            <person name="Najjar R."/>
            <person name="Gubbala S."/>
            <person name="Lee S."/>
            <person name="Denson S."/>
            <person name="Patil S."/>
            <person name="Macmil S."/>
            <person name="Qi S."/>
            <person name="Matskevitch T."/>
            <person name="Palculict T."/>
            <person name="Mathew T."/>
            <person name="Vee V."/>
            <person name="Velamala V."/>
            <person name="Korchina V."/>
            <person name="Cai W."/>
            <person name="Liu W."/>
            <person name="Dai W."/>
            <person name="Zou X."/>
            <person name="Zhu Y."/>
            <person name="Zhang Y."/>
            <person name="Wu Y.-Q."/>
            <person name="Xin Y."/>
            <person name="Nazarath L."/>
            <person name="Kovar C."/>
            <person name="Han Y."/>
            <person name="Muzny D."/>
            <person name="Gibbs R."/>
        </authorList>
    </citation>
    <scope>NUCLEOTIDE SEQUENCE [LARGE SCALE GENOMIC DNA]</scope>
    <source>
        <strain evidence="9">Jacobina</strain>
    </source>
</reference>
<dbReference type="Gene3D" id="1.10.600.10">
    <property type="entry name" value="Farnesyl Diphosphate Synthase"/>
    <property type="match status" value="1"/>
</dbReference>
<dbReference type="GO" id="GO:0045337">
    <property type="term" value="P:farnesyl diphosphate biosynthetic process"/>
    <property type="evidence" value="ECO:0007669"/>
    <property type="project" value="TreeGrafter"/>
</dbReference>
<reference evidence="8" key="3">
    <citation type="submission" date="2020-05" db="UniProtKB">
        <authorList>
            <consortium name="EnsemblMetazoa"/>
        </authorList>
    </citation>
    <scope>IDENTIFICATION</scope>
    <source>
        <strain evidence="8">Jacobina</strain>
    </source>
</reference>
<comment type="pathway">
    <text evidence="5">Pheromone biosynthesis.</text>
</comment>
<dbReference type="InterPro" id="IPR008949">
    <property type="entry name" value="Isoprenoid_synthase_dom_sf"/>
</dbReference>
<evidence type="ECO:0000313" key="8">
    <source>
        <dbReference type="EnsemblMetazoa" id="LLOJ005153-PA"/>
    </source>
</evidence>
<dbReference type="VEuPathDB" id="VectorBase:LLONM1_010801"/>
<keyword evidence="9" id="KW-1185">Reference proteome</keyword>
<keyword evidence="3" id="KW-0479">Metal-binding</keyword>
<evidence type="ECO:0000313" key="7">
    <source>
        <dbReference type="EMBL" id="MBC1175544.1"/>
    </source>
</evidence>
<dbReference type="PANTHER" id="PTHR11525:SF0">
    <property type="entry name" value="FARNESYL PYROPHOSPHATE SYNTHASE"/>
    <property type="match status" value="1"/>
</dbReference>
<dbReference type="VEuPathDB" id="VectorBase:LLOJ005153"/>
<dbReference type="EnsemblMetazoa" id="LLOJ005153-RA">
    <property type="protein sequence ID" value="LLOJ005153-PA"/>
    <property type="gene ID" value="LLOJ005153"/>
</dbReference>
<dbReference type="PROSITE" id="PS00444">
    <property type="entry name" value="POLYPRENYL_SYNTHASE_2"/>
    <property type="match status" value="1"/>
</dbReference>
<dbReference type="EMBL" id="GITU01006841">
    <property type="protein sequence ID" value="MBC1175544.1"/>
    <property type="molecule type" value="Transcribed_RNA"/>
</dbReference>
<keyword evidence="2" id="KW-0808">Transferase</keyword>
<dbReference type="EMBL" id="AJWK01016431">
    <property type="status" value="NOT_ANNOTATED_CDS"/>
    <property type="molecule type" value="Genomic_DNA"/>
</dbReference>
<organism evidence="8 9">
    <name type="scientific">Lutzomyia longipalpis</name>
    <name type="common">Sand fly</name>
    <dbReference type="NCBI Taxonomy" id="7200"/>
    <lineage>
        <taxon>Eukaryota</taxon>
        <taxon>Metazoa</taxon>
        <taxon>Ecdysozoa</taxon>
        <taxon>Arthropoda</taxon>
        <taxon>Hexapoda</taxon>
        <taxon>Insecta</taxon>
        <taxon>Pterygota</taxon>
        <taxon>Neoptera</taxon>
        <taxon>Endopterygota</taxon>
        <taxon>Diptera</taxon>
        <taxon>Nematocera</taxon>
        <taxon>Psychodoidea</taxon>
        <taxon>Psychodidae</taxon>
        <taxon>Lutzomyia</taxon>
        <taxon>Lutzomyia</taxon>
    </lineage>
</organism>
<comment type="cofactor">
    <cofactor evidence="1">
        <name>Mg(2+)</name>
        <dbReference type="ChEBI" id="CHEBI:18420"/>
    </cofactor>
</comment>